<organism evidence="1 2">
    <name type="scientific">Nocardiopsis codii</name>
    <dbReference type="NCBI Taxonomy" id="3065942"/>
    <lineage>
        <taxon>Bacteria</taxon>
        <taxon>Bacillati</taxon>
        <taxon>Actinomycetota</taxon>
        <taxon>Actinomycetes</taxon>
        <taxon>Streptosporangiales</taxon>
        <taxon>Nocardiopsidaceae</taxon>
        <taxon>Nocardiopsis</taxon>
    </lineage>
</organism>
<gene>
    <name evidence="1" type="ORF">Q8791_02230</name>
</gene>
<reference evidence="1 2" key="1">
    <citation type="submission" date="2023-08" db="EMBL/GenBank/DDBJ databases">
        <authorList>
            <person name="Girao M."/>
            <person name="Carvalho M.F."/>
        </authorList>
    </citation>
    <scope>NUCLEOTIDE SEQUENCE [LARGE SCALE GENOMIC DNA]</scope>
    <source>
        <strain evidence="1 2">CT-R113</strain>
    </source>
</reference>
<proteinExistence type="predicted"/>
<dbReference type="EMBL" id="JAUZMY010000002">
    <property type="protein sequence ID" value="MEE2036039.1"/>
    <property type="molecule type" value="Genomic_DNA"/>
</dbReference>
<accession>A0ABU7K1I5</accession>
<dbReference type="SUPFAM" id="SSF53756">
    <property type="entry name" value="UDP-Glycosyltransferase/glycogen phosphorylase"/>
    <property type="match status" value="1"/>
</dbReference>
<evidence type="ECO:0000313" key="1">
    <source>
        <dbReference type="EMBL" id="MEE2036039.1"/>
    </source>
</evidence>
<protein>
    <submittedName>
        <fullName evidence="1">Uncharacterized protein</fullName>
    </submittedName>
</protein>
<name>A0ABU7K1I5_9ACTN</name>
<keyword evidence="2" id="KW-1185">Reference proteome</keyword>
<dbReference type="Proteomes" id="UP001356095">
    <property type="component" value="Unassembled WGS sequence"/>
</dbReference>
<dbReference type="InterPro" id="IPR046561">
    <property type="entry name" value="DUF6716"/>
</dbReference>
<sequence>MATDTDVPAPAAPMTVLAVADSDSCVRLSAAMLDALPDHHTVGLAVVRSPIAPSPAQTRAAVRGTRQSGRRIPVLSASELRRLIRRRRPDVVILNCAGPVVDVLTHILLHGRARRGARRPVLVSALPGISVPATEKAWFHRSQVDLFVLHSHREVAEFTALGEKLGATGEVGLATLPFLSRPRQRRARPHRVVFAAQAGVPETRQDRERVLVALAELSEDRPDLEVVVKLRGRENEARTHRELHHYEALWRALVEEERARDHTLVFRTGAMADQLERARGLVTVSSTAALEAIASGVPVAILTDVGAGAEQTSTVFEASGVLGTLDDVRSVRFRAPHPEWSERNYFHPASDNDWVDRLTVLVARASRGGLGAHPPLLDPSARRPARRRALLGLSVPSRAVRGIGDARRGLRARLGGW</sequence>
<comment type="caution">
    <text evidence="1">The sequence shown here is derived from an EMBL/GenBank/DDBJ whole genome shotgun (WGS) entry which is preliminary data.</text>
</comment>
<dbReference type="RefSeq" id="WP_330089868.1">
    <property type="nucleotide sequence ID" value="NZ_JAUZMY010000002.1"/>
</dbReference>
<dbReference type="Pfam" id="PF20471">
    <property type="entry name" value="DUF6716"/>
    <property type="match status" value="1"/>
</dbReference>
<evidence type="ECO:0000313" key="2">
    <source>
        <dbReference type="Proteomes" id="UP001356095"/>
    </source>
</evidence>